<sequence>MMMTSDPTKKPPGDRQPDEPLLHLDNRFQQFLTGLPADRPAWFCFFSSGLLHVLHHFLRFVPEPLNCVFICSGLNAQETALRDHMTGKLPAFDMDDRVGSHEIFEFLLRNLDQPFGIVDVDCFVTDTDWFDRCTDGLEPGVAASGPLSYGPIPLAAPPLLALDPRVRPDIERAIGGPVTPAAYSYIPPGPEKEIDAAMVRLIEPHHEQALARVMTLEGPQLPFPQGGLVDVLDDGREVRSHERYHHLHNGNEVIRVVFDGLMLYQLMALAAGLRISHFHSFPGTKVFAPQLVHAGGISYWHRLRPSEIAAGIHELPWSAHIDALLLEDFNKRPDTPSSYRTRSTRLTANLRQSKVDLAQLRDELRTKLISSGVDVTDPRWAAVLS</sequence>
<reference evidence="2 3" key="1">
    <citation type="submission" date="2018-04" db="EMBL/GenBank/DDBJ databases">
        <title>Complete genome sequences of Streptomyces lydicus strain WYEC and characterization of antagonistic properties of biological control agents.</title>
        <authorList>
            <person name="Mariita R.M."/>
            <person name="Sello J.K."/>
        </authorList>
    </citation>
    <scope>NUCLEOTIDE SEQUENCE [LARGE SCALE GENOMIC DNA]</scope>
    <source>
        <strain evidence="2 3">WYEC 108</strain>
    </source>
</reference>
<evidence type="ECO:0000313" key="2">
    <source>
        <dbReference type="EMBL" id="AZS76078.1"/>
    </source>
</evidence>
<keyword evidence="2" id="KW-0808">Transferase</keyword>
<gene>
    <name evidence="2" type="ORF">DDE74_39135</name>
</gene>
<name>A0A3Q9KFU6_9ACTN</name>
<dbReference type="Proteomes" id="UP000275579">
    <property type="component" value="Chromosome"/>
</dbReference>
<evidence type="ECO:0000256" key="1">
    <source>
        <dbReference type="SAM" id="MobiDB-lite"/>
    </source>
</evidence>
<dbReference type="AlphaFoldDB" id="A0A3Q9KFU6"/>
<protein>
    <submittedName>
        <fullName evidence="2">dTDP-dihydrostreptose--streptidine-6-phosphate dihydrostreptosyltransferase</fullName>
    </submittedName>
</protein>
<dbReference type="EMBL" id="CP029042">
    <property type="protein sequence ID" value="AZS76078.1"/>
    <property type="molecule type" value="Genomic_DNA"/>
</dbReference>
<evidence type="ECO:0000313" key="3">
    <source>
        <dbReference type="Proteomes" id="UP000275579"/>
    </source>
</evidence>
<feature type="compositionally biased region" description="Basic and acidic residues" evidence="1">
    <location>
        <begin position="7"/>
        <end position="20"/>
    </location>
</feature>
<organism evidence="2 3">
    <name type="scientific">Streptomyces lydicus</name>
    <dbReference type="NCBI Taxonomy" id="47763"/>
    <lineage>
        <taxon>Bacteria</taxon>
        <taxon>Bacillati</taxon>
        <taxon>Actinomycetota</taxon>
        <taxon>Actinomycetes</taxon>
        <taxon>Kitasatosporales</taxon>
        <taxon>Streptomycetaceae</taxon>
        <taxon>Streptomyces</taxon>
    </lineage>
</organism>
<dbReference type="GO" id="GO:0016740">
    <property type="term" value="F:transferase activity"/>
    <property type="evidence" value="ECO:0007669"/>
    <property type="project" value="UniProtKB-KW"/>
</dbReference>
<feature type="region of interest" description="Disordered" evidence="1">
    <location>
        <begin position="1"/>
        <end position="20"/>
    </location>
</feature>
<accession>A0A3Q9KFU6</accession>
<dbReference type="RefSeq" id="WP_127154770.1">
    <property type="nucleotide sequence ID" value="NZ_CP029042.1"/>
</dbReference>
<proteinExistence type="predicted"/>